<comment type="similarity">
    <text evidence="1 4 7">Belongs to the aldehyde dehydrogenase family.</text>
</comment>
<dbReference type="InterPro" id="IPR016162">
    <property type="entry name" value="Ald_DH_N"/>
</dbReference>
<dbReference type="EMBL" id="LQWY01000003">
    <property type="protein sequence ID" value="OAH63117.1"/>
    <property type="molecule type" value="Genomic_DNA"/>
</dbReference>
<dbReference type="InterPro" id="IPR016161">
    <property type="entry name" value="Ald_DH/histidinol_DH"/>
</dbReference>
<evidence type="ECO:0000256" key="7">
    <source>
        <dbReference type="RuleBase" id="RU003345"/>
    </source>
</evidence>
<accession>A0A177LCQ8</accession>
<dbReference type="Gene3D" id="3.40.605.10">
    <property type="entry name" value="Aldehyde Dehydrogenase, Chain A, domain 1"/>
    <property type="match status" value="1"/>
</dbReference>
<feature type="active site" evidence="5 6">
    <location>
        <position position="214"/>
    </location>
</feature>
<evidence type="ECO:0000259" key="8">
    <source>
        <dbReference type="Pfam" id="PF00171"/>
    </source>
</evidence>
<dbReference type="PANTHER" id="PTHR43570:SF16">
    <property type="entry name" value="ALDEHYDE DEHYDROGENASE TYPE III, ISOFORM Q"/>
    <property type="match status" value="1"/>
</dbReference>
<dbReference type="PROSITE" id="PS00687">
    <property type="entry name" value="ALDEHYDE_DEHYDR_GLU"/>
    <property type="match status" value="1"/>
</dbReference>
<dbReference type="GO" id="GO:0006081">
    <property type="term" value="P:aldehyde metabolic process"/>
    <property type="evidence" value="ECO:0007669"/>
    <property type="project" value="InterPro"/>
</dbReference>
<dbReference type="CDD" id="cd07136">
    <property type="entry name" value="ALDH_YwdH-P39616"/>
    <property type="match status" value="1"/>
</dbReference>
<evidence type="ECO:0000256" key="1">
    <source>
        <dbReference type="ARBA" id="ARBA00009986"/>
    </source>
</evidence>
<keyword evidence="3" id="KW-0520">NAD</keyword>
<evidence type="ECO:0000256" key="5">
    <source>
        <dbReference type="PIRSR" id="PIRSR036492-1"/>
    </source>
</evidence>
<dbReference type="Proteomes" id="UP000076935">
    <property type="component" value="Unassembled WGS sequence"/>
</dbReference>
<dbReference type="InterPro" id="IPR016160">
    <property type="entry name" value="Ald_DH_CS_CYS"/>
</dbReference>
<feature type="domain" description="Aldehyde dehydrogenase" evidence="8">
    <location>
        <begin position="8"/>
        <end position="433"/>
    </location>
</feature>
<evidence type="ECO:0000256" key="6">
    <source>
        <dbReference type="PROSITE-ProRule" id="PRU10007"/>
    </source>
</evidence>
<dbReference type="AlphaFoldDB" id="A0A177LCQ8"/>
<dbReference type="InterPro" id="IPR015590">
    <property type="entry name" value="Aldehyde_DH_dom"/>
</dbReference>
<dbReference type="InterPro" id="IPR016163">
    <property type="entry name" value="Ald_DH_C"/>
</dbReference>
<protein>
    <recommendedName>
        <fullName evidence="4">Aldehyde dehydrogenase</fullName>
    </recommendedName>
</protein>
<dbReference type="InterPro" id="IPR029510">
    <property type="entry name" value="Ald_DH_CS_GLU"/>
</dbReference>
<evidence type="ECO:0000256" key="2">
    <source>
        <dbReference type="ARBA" id="ARBA00023002"/>
    </source>
</evidence>
<dbReference type="STRING" id="29332.AWH48_02230"/>
<dbReference type="GO" id="GO:0004029">
    <property type="term" value="F:aldehyde dehydrogenase (NAD+) activity"/>
    <property type="evidence" value="ECO:0007669"/>
    <property type="project" value="TreeGrafter"/>
</dbReference>
<dbReference type="SUPFAM" id="SSF53720">
    <property type="entry name" value="ALDH-like"/>
    <property type="match status" value="1"/>
</dbReference>
<organism evidence="9 10">
    <name type="scientific">Domibacillus aminovorans</name>
    <dbReference type="NCBI Taxonomy" id="29332"/>
    <lineage>
        <taxon>Bacteria</taxon>
        <taxon>Bacillati</taxon>
        <taxon>Bacillota</taxon>
        <taxon>Bacilli</taxon>
        <taxon>Bacillales</taxon>
        <taxon>Bacillaceae</taxon>
        <taxon>Domibacillus</taxon>
    </lineage>
</organism>
<dbReference type="FunFam" id="3.40.605.10:FF:000004">
    <property type="entry name" value="Aldehyde dehydrogenase"/>
    <property type="match status" value="1"/>
</dbReference>
<feature type="active site" evidence="5">
    <location>
        <position position="248"/>
    </location>
</feature>
<reference evidence="9 10" key="1">
    <citation type="submission" date="2016-01" db="EMBL/GenBank/DDBJ databases">
        <title>Investigation of taxonomic status of Bacillus aminovorans.</title>
        <authorList>
            <person name="Verma A."/>
            <person name="Pal Y."/>
            <person name="Krishnamurthi S."/>
        </authorList>
    </citation>
    <scope>NUCLEOTIDE SEQUENCE [LARGE SCALE GENOMIC DNA]</scope>
    <source>
        <strain evidence="9 10">DSM 1314</strain>
    </source>
</reference>
<keyword evidence="2 4" id="KW-0560">Oxidoreductase</keyword>
<dbReference type="PROSITE" id="PS00070">
    <property type="entry name" value="ALDEHYDE_DEHYDR_CYS"/>
    <property type="match status" value="1"/>
</dbReference>
<dbReference type="GO" id="GO:0005737">
    <property type="term" value="C:cytoplasm"/>
    <property type="evidence" value="ECO:0007669"/>
    <property type="project" value="TreeGrafter"/>
</dbReference>
<sequence length="461" mass="51191">MEMIALNVTNMIQAQKAFFDTEITRSVDWRIARLNELKAAIKAREDEIMNALYLDLRKNKFEAYTTEIGFLYESIRFMIRHLPQWAAPEKVKTPIHQMPAESLILTEPYGVTLIIGPFNYPFQLVIEPLIGAIAAGNTAIVKSSESTPHTSAVLKSLLEDTFDPSFIGVQEGGKETATELLAAPFDYIFFTGSVPTAKVVMEAAAKQLIPVTLELGGKSPTFVDYSADLKQAAKRIAWGKFSNAGQTCIAPDYVLVHQNVKAAFLKELTLSMFDFYGADPQKSQDFGRIVNEKQFDRLQTILQKTNGKIVQGGGTDRDDVYIEPTIVEAGWDDPLMEDEIFGPILPVLTYSELDQAIKCVKKLPKPLALYVFTKEKAIEEKVITSIPFGGASVNDTLVHVSSPYLPFGGVGTSGMNAYHGKASFDAFSHKKSIMRKSSLLQSNLLYPPYDNRVNLVRKLIQ</sequence>
<dbReference type="Pfam" id="PF00171">
    <property type="entry name" value="Aldedh"/>
    <property type="match status" value="1"/>
</dbReference>
<evidence type="ECO:0000313" key="10">
    <source>
        <dbReference type="Proteomes" id="UP000076935"/>
    </source>
</evidence>
<proteinExistence type="inferred from homology"/>
<dbReference type="InterPro" id="IPR012394">
    <property type="entry name" value="Aldehyde_DH_NAD(P)"/>
</dbReference>
<evidence type="ECO:0000256" key="3">
    <source>
        <dbReference type="ARBA" id="ARBA00023027"/>
    </source>
</evidence>
<dbReference type="FunFam" id="3.40.309.10:FF:000025">
    <property type="entry name" value="Aldehyde dehydrogenase"/>
    <property type="match status" value="1"/>
</dbReference>
<keyword evidence="10" id="KW-1185">Reference proteome</keyword>
<gene>
    <name evidence="9" type="ORF">AWH49_07190</name>
</gene>
<evidence type="ECO:0000256" key="4">
    <source>
        <dbReference type="PIRNR" id="PIRNR036492"/>
    </source>
</evidence>
<dbReference type="PANTHER" id="PTHR43570">
    <property type="entry name" value="ALDEHYDE DEHYDROGENASE"/>
    <property type="match status" value="1"/>
</dbReference>
<evidence type="ECO:0000313" key="9">
    <source>
        <dbReference type="EMBL" id="OAH63117.1"/>
    </source>
</evidence>
<name>A0A177LCQ8_9BACI</name>
<comment type="caution">
    <text evidence="9">The sequence shown here is derived from an EMBL/GenBank/DDBJ whole genome shotgun (WGS) entry which is preliminary data.</text>
</comment>
<dbReference type="PIRSF" id="PIRSF036492">
    <property type="entry name" value="ALDH"/>
    <property type="match status" value="1"/>
</dbReference>
<dbReference type="Gene3D" id="3.40.309.10">
    <property type="entry name" value="Aldehyde Dehydrogenase, Chain A, domain 2"/>
    <property type="match status" value="1"/>
</dbReference>